<dbReference type="SUPFAM" id="SSF52266">
    <property type="entry name" value="SGNH hydrolase"/>
    <property type="match status" value="1"/>
</dbReference>
<feature type="domain" description="CS" evidence="5">
    <location>
        <begin position="294"/>
        <end position="385"/>
    </location>
</feature>
<evidence type="ECO:0000259" key="5">
    <source>
        <dbReference type="PROSITE" id="PS51203"/>
    </source>
</evidence>
<feature type="region of interest" description="Disordered" evidence="4">
    <location>
        <begin position="784"/>
        <end position="842"/>
    </location>
</feature>
<keyword evidence="2" id="KW-0677">Repeat</keyword>
<dbReference type="OrthoDB" id="1898560at2759"/>
<feature type="domain" description="CHORD" evidence="6">
    <location>
        <begin position="92"/>
        <end position="148"/>
    </location>
</feature>
<dbReference type="Pfam" id="PF04968">
    <property type="entry name" value="CHORD"/>
    <property type="match status" value="2"/>
</dbReference>
<name>A0A395STC6_9HYPO</name>
<feature type="domain" description="CHORD" evidence="6">
    <location>
        <begin position="216"/>
        <end position="277"/>
    </location>
</feature>
<keyword evidence="3" id="KW-0862">Zinc</keyword>
<feature type="compositionally biased region" description="Basic and acidic residues" evidence="4">
    <location>
        <begin position="811"/>
        <end position="822"/>
    </location>
</feature>
<evidence type="ECO:0000256" key="1">
    <source>
        <dbReference type="ARBA" id="ARBA00022723"/>
    </source>
</evidence>
<reference evidence="7 8" key="1">
    <citation type="journal article" date="2018" name="PLoS Pathog.">
        <title>Evolution of structural diversity of trichothecenes, a family of toxins produced by plant pathogenic and entomopathogenic fungi.</title>
        <authorList>
            <person name="Proctor R.H."/>
            <person name="McCormick S.P."/>
            <person name="Kim H.S."/>
            <person name="Cardoza R.E."/>
            <person name="Stanley A.M."/>
            <person name="Lindo L."/>
            <person name="Kelly A."/>
            <person name="Brown D.W."/>
            <person name="Lee T."/>
            <person name="Vaughan M.M."/>
            <person name="Alexander N.J."/>
            <person name="Busman M."/>
            <person name="Gutierrez S."/>
        </authorList>
    </citation>
    <scope>NUCLEOTIDE SEQUENCE [LARGE SCALE GENOMIC DNA]</scope>
    <source>
        <strain evidence="7 8">NRRL 20695</strain>
    </source>
</reference>
<dbReference type="PANTHER" id="PTHR46983">
    <property type="entry name" value="CYSTEINE AND HISTIDINE-RICH DOMAIN-CONTAINING PROTEIN 1"/>
    <property type="match status" value="1"/>
</dbReference>
<dbReference type="InterPro" id="IPR022024">
    <property type="entry name" value="DUF3602"/>
</dbReference>
<dbReference type="Gene3D" id="3.40.50.1110">
    <property type="entry name" value="SGNH hydrolase"/>
    <property type="match status" value="1"/>
</dbReference>
<keyword evidence="1" id="KW-0479">Metal-binding</keyword>
<dbReference type="AlphaFoldDB" id="A0A395STC6"/>
<dbReference type="PROSITE" id="PS51401">
    <property type="entry name" value="CHORD"/>
    <property type="match status" value="2"/>
</dbReference>
<dbReference type="InterPro" id="IPR007052">
    <property type="entry name" value="CS_dom"/>
</dbReference>
<evidence type="ECO:0000256" key="2">
    <source>
        <dbReference type="ARBA" id="ARBA00022737"/>
    </source>
</evidence>
<gene>
    <name evidence="7" type="ORF">FLONG3_5700</name>
</gene>
<dbReference type="PANTHER" id="PTHR46983:SF3">
    <property type="entry name" value="CHPADIPLOID STATE MAINTENANCE PROTEIN CHPA"/>
    <property type="match status" value="1"/>
</dbReference>
<feature type="region of interest" description="Disordered" evidence="4">
    <location>
        <begin position="184"/>
        <end position="210"/>
    </location>
</feature>
<dbReference type="InterPro" id="IPR039790">
    <property type="entry name" value="CHRD1"/>
</dbReference>
<dbReference type="InterPro" id="IPR036514">
    <property type="entry name" value="SGNH_hydro_sf"/>
</dbReference>
<proteinExistence type="predicted"/>
<feature type="region of interest" description="Disordered" evidence="4">
    <location>
        <begin position="690"/>
        <end position="710"/>
    </location>
</feature>
<dbReference type="InterPro" id="IPR008978">
    <property type="entry name" value="HSP20-like_chaperone"/>
</dbReference>
<evidence type="ECO:0000313" key="8">
    <source>
        <dbReference type="Proteomes" id="UP000266234"/>
    </source>
</evidence>
<dbReference type="Pfam" id="PF04969">
    <property type="entry name" value="CS"/>
    <property type="match status" value="1"/>
</dbReference>
<protein>
    <submittedName>
        <fullName evidence="7">Uncharacterized protein</fullName>
    </submittedName>
</protein>
<evidence type="ECO:0000313" key="7">
    <source>
        <dbReference type="EMBL" id="RGP75447.1"/>
    </source>
</evidence>
<evidence type="ECO:0000256" key="3">
    <source>
        <dbReference type="ARBA" id="ARBA00022833"/>
    </source>
</evidence>
<dbReference type="STRING" id="694270.A0A395STC6"/>
<dbReference type="InterPro" id="IPR007051">
    <property type="entry name" value="CHORD_dom"/>
</dbReference>
<evidence type="ECO:0000259" key="6">
    <source>
        <dbReference type="PROSITE" id="PS51401"/>
    </source>
</evidence>
<dbReference type="Gene3D" id="4.10.1130.20">
    <property type="match status" value="2"/>
</dbReference>
<accession>A0A395STC6</accession>
<comment type="caution">
    <text evidence="7">The sequence shown here is derived from an EMBL/GenBank/DDBJ whole genome shotgun (WGS) entry which is preliminary data.</text>
</comment>
<dbReference type="Pfam" id="PF13472">
    <property type="entry name" value="Lipase_GDSL_2"/>
    <property type="match status" value="1"/>
</dbReference>
<dbReference type="Pfam" id="PF12223">
    <property type="entry name" value="DUF3602"/>
    <property type="match status" value="2"/>
</dbReference>
<dbReference type="EMBL" id="PXOG01000122">
    <property type="protein sequence ID" value="RGP75447.1"/>
    <property type="molecule type" value="Genomic_DNA"/>
</dbReference>
<sequence>MAMEIYLSWQGLIAYNPAPKGESGQNIAKLFAVGIVIASMWCQSLNSRSSHPTKVRDTQILPLLPSIYTFENPQFKFVEHEIHSTNEMAQKCVHQGCGKEFTDPNEKCEYHPGSPVFHEGQKGWKCCKPRVLTFDEFMEIPPCTTGTHSTTDKPPQLEEKPQQDDAALAQKIDALNAATPSRAPIPAAQHAPTPPPPAPESEDDDPSLEIADGVGCKRRACGATYKKGESRDNEECVHHPGVPIFHEGSKGYSCCKRRVLEFDQFMKIEGCKTKNRHLFVGSGKKDGASDEEVVSNVRHDFYQTPVNVIASFFLKKIDKSTAKIELQPKQLNLDLTTTDSPPKRYTAEVPLYASIDPEKSSHRILGTKLEFVLAKSDGTSWPVLRGDEALTGEILQIARNVSGFTAYDVLNHTSTNLDEAPRIEVPLRILCVGDSITEGAGSSSNGGDGNGYRLSLAEHLSREEVVFAGTRQRGSMGDNYHAAWSGKTIQYINDHVTESLEQKPNVVLLHAGTNDMDRRSSISKEGSDPKGVANRLGLLIDQIIHYCPDAVILVAIPLSSCDRFKPRIPEYRAMVPEVVRQRRKDGKHVVAVDFSTFDLKDLRDCLHPTNEGYRVMGDYWYDFLTQVPEGWIREPVGGDPKREEKENGVAMRARAGNQSHKPNSQLDLITTVSTITLSKYTTHFIQRPETMSTEVSHGRGGAGNFKPDDTEYVDGEVVRTGVVGSHGDGAYSAGRGAGALGLYLLPLDRNRNQHANGICITGAGNIGDVGTPTTERKDQDIIPETAIRPSQDGRDFHTGRGGAGNAQVGTPERKSEEEEKPAHKTPVGLADKLKSKIFGHKK</sequence>
<dbReference type="Proteomes" id="UP000266234">
    <property type="component" value="Unassembled WGS sequence"/>
</dbReference>
<feature type="region of interest" description="Disordered" evidence="4">
    <location>
        <begin position="145"/>
        <end position="166"/>
    </location>
</feature>
<dbReference type="Gene3D" id="2.60.40.790">
    <property type="match status" value="1"/>
</dbReference>
<keyword evidence="8" id="KW-1185">Reference proteome</keyword>
<dbReference type="CDD" id="cd06466">
    <property type="entry name" value="p23_CS_SGT1_like"/>
    <property type="match status" value="1"/>
</dbReference>
<organism evidence="7 8">
    <name type="scientific">Fusarium longipes</name>
    <dbReference type="NCBI Taxonomy" id="694270"/>
    <lineage>
        <taxon>Eukaryota</taxon>
        <taxon>Fungi</taxon>
        <taxon>Dikarya</taxon>
        <taxon>Ascomycota</taxon>
        <taxon>Pezizomycotina</taxon>
        <taxon>Sordariomycetes</taxon>
        <taxon>Hypocreomycetidae</taxon>
        <taxon>Hypocreales</taxon>
        <taxon>Nectriaceae</taxon>
        <taxon>Fusarium</taxon>
    </lineage>
</organism>
<dbReference type="PROSITE" id="PS51203">
    <property type="entry name" value="CS"/>
    <property type="match status" value="1"/>
</dbReference>
<dbReference type="SUPFAM" id="SSF49764">
    <property type="entry name" value="HSP20-like chaperones"/>
    <property type="match status" value="1"/>
</dbReference>
<dbReference type="CDD" id="cd01833">
    <property type="entry name" value="XynB_like"/>
    <property type="match status" value="1"/>
</dbReference>
<dbReference type="GO" id="GO:0046872">
    <property type="term" value="F:metal ion binding"/>
    <property type="evidence" value="ECO:0007669"/>
    <property type="project" value="UniProtKB-KW"/>
</dbReference>
<dbReference type="InterPro" id="IPR013830">
    <property type="entry name" value="SGNH_hydro"/>
</dbReference>
<evidence type="ECO:0000256" key="4">
    <source>
        <dbReference type="SAM" id="MobiDB-lite"/>
    </source>
</evidence>